<feature type="domain" description="Protein kinase" evidence="7">
    <location>
        <begin position="328"/>
        <end position="600"/>
    </location>
</feature>
<dbReference type="InterPro" id="IPR056453">
    <property type="entry name" value="HTH_DNAJC9"/>
</dbReference>
<dbReference type="Proteomes" id="UP000657918">
    <property type="component" value="Chromosome 16"/>
</dbReference>
<dbReference type="PROSITE" id="PS50076">
    <property type="entry name" value="DNAJ_2"/>
    <property type="match status" value="1"/>
</dbReference>
<dbReference type="EMBL" id="JADGMS010000016">
    <property type="protein sequence ID" value="KAF9664704.1"/>
    <property type="molecule type" value="Genomic_DNA"/>
</dbReference>
<evidence type="ECO:0000259" key="7">
    <source>
        <dbReference type="PROSITE" id="PS50011"/>
    </source>
</evidence>
<dbReference type="InterPro" id="IPR000719">
    <property type="entry name" value="Prot_kinase_dom"/>
</dbReference>
<feature type="binding site" evidence="5">
    <location>
        <position position="357"/>
    </location>
    <ligand>
        <name>ATP</name>
        <dbReference type="ChEBI" id="CHEBI:30616"/>
    </ligand>
</feature>
<sequence>MARKGKKSRVSCEEEEEIESEVEEEEHQENMNQSSANGKSLYEVLGVEKTASQQDIKKAYYKLALRLHPDKNPGDEEAKEKFQQLQKVISILGDEEKRAVYDQTGCVDDTDLAGDVVQNLKEFFRTFYKKVTEADIEEFEANYRGSDSEKNDLIELYKECKGNMSRLFCSMLCSDPKLDSHRFMDILDEAVSAGEVKRTKAYQKWAKRVSETKPPANSLKRRVKSKKEPEADLYAIISERQSKRKNQVNSLLSSLESKYGGSNSTLEPTEEEFEAIQKKIESRRKGSKRSKQKCVHLRPLLYTILDALFLQVLMEPDACEVKSKMEDYEVIELIGRGAFGTAFLVLHKTEKKKYVLKKIRLAKQTEKFKRTAHQEMDLIAKLNNPYIVEYKDSWVDKGNCVCIVTGYCEGGDMAGIIKKSRGIFFPEEKLCKWLAQLLLAVDYLHSNRVLHRDLKCSNIFLTKDNDIRLGDFGLAKLLDTEDLASSVVGTPNYMCPELLADIPYGYKSDIWSLGCCMFEMAAHQPAFRAPAAELLRHPHLHPQLLRCRNASSIFLPLHSISNSKEKTRRKSLPGKLCAGEDNRDKEAGASKRQENEHPFEINMEAHRSNSHQNDKPTSMSSTEDSLGNKTVNPTSCSVEVSDGPKDSSTDSETSVCNGDKQADCSSPPQKDGTEIESTSESILNSHHKEEPSAVQFQNLQEVGAKIVTTMDQAAFCSRQVPEEVQTEGQGDTIDKTRKSETPSLSCANHDASSDDISPPSAVNEPYAEVQCYSQKPESSDVCIESAHIDHLSSESNDMLPCKNEIRAKPENNNCSTETEKDDIHAMSNAQLLRTLAALTGEETKREWENPSQQRADALESLLELCARLLKQDKIDELAGVLKPFGEEMAKNDTREAPIKDPTAGRVPDAPLVGEGAGAETSSAAKAALMEAATTRTAQEIFFNSMTQKSDISCLDLPW</sequence>
<dbReference type="Gene3D" id="1.10.510.10">
    <property type="entry name" value="Transferase(Phosphotransferase) domain 1"/>
    <property type="match status" value="1"/>
</dbReference>
<evidence type="ECO:0000313" key="9">
    <source>
        <dbReference type="EMBL" id="KAF9664704.1"/>
    </source>
</evidence>
<feature type="domain" description="J" evidence="8">
    <location>
        <begin position="40"/>
        <end position="105"/>
    </location>
</feature>
<dbReference type="GO" id="GO:0005524">
    <property type="term" value="F:ATP binding"/>
    <property type="evidence" value="ECO:0007669"/>
    <property type="project" value="UniProtKB-UniRule"/>
</dbReference>
<dbReference type="Pfam" id="PF23302">
    <property type="entry name" value="HTH_DNAJC9"/>
    <property type="match status" value="1"/>
</dbReference>
<evidence type="ECO:0000256" key="1">
    <source>
        <dbReference type="ARBA" id="ARBA00022679"/>
    </source>
</evidence>
<dbReference type="InterPro" id="IPR042977">
    <property type="entry name" value="AtJ6-like"/>
</dbReference>
<keyword evidence="10" id="KW-1185">Reference proteome</keyword>
<keyword evidence="1" id="KW-0808">Transferase</keyword>
<evidence type="ECO:0000256" key="3">
    <source>
        <dbReference type="ARBA" id="ARBA00022777"/>
    </source>
</evidence>
<feature type="region of interest" description="Disordered" evidence="6">
    <location>
        <begin position="720"/>
        <end position="762"/>
    </location>
</feature>
<dbReference type="InterPro" id="IPR008271">
    <property type="entry name" value="Ser/Thr_kinase_AS"/>
</dbReference>
<dbReference type="InterPro" id="IPR001623">
    <property type="entry name" value="DnaJ_domain"/>
</dbReference>
<organism evidence="9 10">
    <name type="scientific">Salix dunnii</name>
    <dbReference type="NCBI Taxonomy" id="1413687"/>
    <lineage>
        <taxon>Eukaryota</taxon>
        <taxon>Viridiplantae</taxon>
        <taxon>Streptophyta</taxon>
        <taxon>Embryophyta</taxon>
        <taxon>Tracheophyta</taxon>
        <taxon>Spermatophyta</taxon>
        <taxon>Magnoliopsida</taxon>
        <taxon>eudicotyledons</taxon>
        <taxon>Gunneridae</taxon>
        <taxon>Pentapetalae</taxon>
        <taxon>rosids</taxon>
        <taxon>fabids</taxon>
        <taxon>Malpighiales</taxon>
        <taxon>Salicaceae</taxon>
        <taxon>Saliceae</taxon>
        <taxon>Salix</taxon>
    </lineage>
</organism>
<name>A0A835J9U6_9ROSI</name>
<comment type="caution">
    <text evidence="9">The sequence shown here is derived from an EMBL/GenBank/DDBJ whole genome shotgun (WGS) entry which is preliminary data.</text>
</comment>
<evidence type="ECO:0000313" key="10">
    <source>
        <dbReference type="Proteomes" id="UP000657918"/>
    </source>
</evidence>
<dbReference type="AlphaFoldDB" id="A0A835J9U6"/>
<evidence type="ECO:0000256" key="5">
    <source>
        <dbReference type="PROSITE-ProRule" id="PRU10141"/>
    </source>
</evidence>
<protein>
    <recommendedName>
        <fullName evidence="11">Protein kinase domain-containing protein</fullName>
    </recommendedName>
</protein>
<keyword evidence="3" id="KW-0418">Kinase</keyword>
<dbReference type="SUPFAM" id="SSF46565">
    <property type="entry name" value="Chaperone J-domain"/>
    <property type="match status" value="1"/>
</dbReference>
<keyword evidence="4 5" id="KW-0067">ATP-binding</keyword>
<dbReference type="PANTHER" id="PTHR44916">
    <property type="entry name" value="CHAPERONE DNAJ-DOMAIN SUPERFAMILY PROTEIN-RELATED"/>
    <property type="match status" value="1"/>
</dbReference>
<dbReference type="SUPFAM" id="SSF56112">
    <property type="entry name" value="Protein kinase-like (PK-like)"/>
    <property type="match status" value="1"/>
</dbReference>
<evidence type="ECO:0000256" key="2">
    <source>
        <dbReference type="ARBA" id="ARBA00022741"/>
    </source>
</evidence>
<keyword evidence="2 5" id="KW-0547">Nucleotide-binding</keyword>
<feature type="compositionally biased region" description="Acidic residues" evidence="6">
    <location>
        <begin position="13"/>
        <end position="27"/>
    </location>
</feature>
<dbReference type="SMART" id="SM00271">
    <property type="entry name" value="DnaJ"/>
    <property type="match status" value="1"/>
</dbReference>
<dbReference type="PROSITE" id="PS00107">
    <property type="entry name" value="PROTEIN_KINASE_ATP"/>
    <property type="match status" value="1"/>
</dbReference>
<dbReference type="GO" id="GO:0004672">
    <property type="term" value="F:protein kinase activity"/>
    <property type="evidence" value="ECO:0007669"/>
    <property type="project" value="InterPro"/>
</dbReference>
<dbReference type="PROSITE" id="PS50011">
    <property type="entry name" value="PROTEIN_KINASE_DOM"/>
    <property type="match status" value="1"/>
</dbReference>
<dbReference type="Gene3D" id="3.30.200.20">
    <property type="entry name" value="Phosphorylase Kinase, domain 1"/>
    <property type="match status" value="1"/>
</dbReference>
<dbReference type="PROSITE" id="PS00108">
    <property type="entry name" value="PROTEIN_KINASE_ST"/>
    <property type="match status" value="1"/>
</dbReference>
<dbReference type="PANTHER" id="PTHR44916:SF1">
    <property type="entry name" value="CHAPERONE DNAJ-DOMAIN SUPERFAMILY PROTEIN-RELATED"/>
    <property type="match status" value="1"/>
</dbReference>
<dbReference type="InterPro" id="IPR036869">
    <property type="entry name" value="J_dom_sf"/>
</dbReference>
<dbReference type="Pfam" id="PF00226">
    <property type="entry name" value="DnaJ"/>
    <property type="match status" value="1"/>
</dbReference>
<dbReference type="Gene3D" id="1.10.287.110">
    <property type="entry name" value="DnaJ domain"/>
    <property type="match status" value="1"/>
</dbReference>
<gene>
    <name evidence="9" type="ORF">SADUNF_Sadunf16G0045900</name>
</gene>
<dbReference type="SMART" id="SM00220">
    <property type="entry name" value="S_TKc"/>
    <property type="match status" value="1"/>
</dbReference>
<evidence type="ECO:0008006" key="11">
    <source>
        <dbReference type="Google" id="ProtNLM"/>
    </source>
</evidence>
<dbReference type="Pfam" id="PF00069">
    <property type="entry name" value="Pkinase"/>
    <property type="match status" value="1"/>
</dbReference>
<dbReference type="InterPro" id="IPR011009">
    <property type="entry name" value="Kinase-like_dom_sf"/>
</dbReference>
<feature type="region of interest" description="Disordered" evidence="6">
    <location>
        <begin position="564"/>
        <end position="691"/>
    </location>
</feature>
<feature type="region of interest" description="Disordered" evidence="6">
    <location>
        <begin position="1"/>
        <end position="38"/>
    </location>
</feature>
<dbReference type="PRINTS" id="PR00625">
    <property type="entry name" value="JDOMAIN"/>
</dbReference>
<feature type="compositionally biased region" description="Polar residues" evidence="6">
    <location>
        <begin position="675"/>
        <end position="684"/>
    </location>
</feature>
<evidence type="ECO:0000256" key="4">
    <source>
        <dbReference type="ARBA" id="ARBA00022840"/>
    </source>
</evidence>
<evidence type="ECO:0000259" key="8">
    <source>
        <dbReference type="PROSITE" id="PS50076"/>
    </source>
</evidence>
<feature type="compositionally biased region" description="Polar residues" evidence="6">
    <location>
        <begin position="615"/>
        <end position="638"/>
    </location>
</feature>
<reference evidence="9 10" key="1">
    <citation type="submission" date="2020-10" db="EMBL/GenBank/DDBJ databases">
        <title>Plant Genome Project.</title>
        <authorList>
            <person name="Zhang R.-G."/>
        </authorList>
    </citation>
    <scope>NUCLEOTIDE SEQUENCE [LARGE SCALE GENOMIC DNA]</scope>
    <source>
        <strain evidence="9">FAFU-HL-1</strain>
        <tissue evidence="9">Leaf</tissue>
    </source>
</reference>
<accession>A0A835J9U6</accession>
<dbReference type="CDD" id="cd06257">
    <property type="entry name" value="DnaJ"/>
    <property type="match status" value="1"/>
</dbReference>
<dbReference type="InterPro" id="IPR017441">
    <property type="entry name" value="Protein_kinase_ATP_BS"/>
</dbReference>
<evidence type="ECO:0000256" key="6">
    <source>
        <dbReference type="SAM" id="MobiDB-lite"/>
    </source>
</evidence>
<dbReference type="OrthoDB" id="248923at2759"/>
<feature type="compositionally biased region" description="Basic and acidic residues" evidence="6">
    <location>
        <begin position="578"/>
        <end position="607"/>
    </location>
</feature>
<proteinExistence type="predicted"/>